<feature type="transmembrane region" description="Helical" evidence="6">
    <location>
        <begin position="12"/>
        <end position="36"/>
    </location>
</feature>
<dbReference type="Pfam" id="PF07690">
    <property type="entry name" value="MFS_1"/>
    <property type="match status" value="1"/>
</dbReference>
<accession>A0A1G8TXL5</accession>
<dbReference type="Gene3D" id="1.20.1250.20">
    <property type="entry name" value="MFS general substrate transporter like domains"/>
    <property type="match status" value="1"/>
</dbReference>
<feature type="domain" description="Major facilitator superfamily (MFS) profile" evidence="7">
    <location>
        <begin position="14"/>
        <end position="201"/>
    </location>
</feature>
<dbReference type="InterPro" id="IPR020846">
    <property type="entry name" value="MFS_dom"/>
</dbReference>
<evidence type="ECO:0000256" key="4">
    <source>
        <dbReference type="ARBA" id="ARBA00022989"/>
    </source>
</evidence>
<feature type="transmembrane region" description="Helical" evidence="6">
    <location>
        <begin position="142"/>
        <end position="163"/>
    </location>
</feature>
<keyword evidence="3 6" id="KW-0812">Transmembrane</keyword>
<evidence type="ECO:0000313" key="9">
    <source>
        <dbReference type="Proteomes" id="UP000182836"/>
    </source>
</evidence>
<feature type="transmembrane region" description="Helical" evidence="6">
    <location>
        <begin position="108"/>
        <end position="130"/>
    </location>
</feature>
<feature type="transmembrane region" description="Helical" evidence="6">
    <location>
        <begin position="48"/>
        <end position="68"/>
    </location>
</feature>
<dbReference type="InterPro" id="IPR050930">
    <property type="entry name" value="MFS_Vesicular_Transporter"/>
</dbReference>
<dbReference type="RefSeq" id="WP_052811673.1">
    <property type="nucleotide sequence ID" value="NZ_BJOA01000153.1"/>
</dbReference>
<evidence type="ECO:0000259" key="7">
    <source>
        <dbReference type="PROSITE" id="PS50850"/>
    </source>
</evidence>
<keyword evidence="4 6" id="KW-1133">Transmembrane helix</keyword>
<evidence type="ECO:0000256" key="5">
    <source>
        <dbReference type="ARBA" id="ARBA00023136"/>
    </source>
</evidence>
<organism evidence="8 9">
    <name type="scientific">Aneurinibacillus migulanus</name>
    <name type="common">Bacillus migulanus</name>
    <dbReference type="NCBI Taxonomy" id="47500"/>
    <lineage>
        <taxon>Bacteria</taxon>
        <taxon>Bacillati</taxon>
        <taxon>Bacillota</taxon>
        <taxon>Bacilli</taxon>
        <taxon>Bacillales</taxon>
        <taxon>Paenibacillaceae</taxon>
        <taxon>Aneurinibacillus group</taxon>
        <taxon>Aneurinibacillus</taxon>
    </lineage>
</organism>
<dbReference type="InterPro" id="IPR011701">
    <property type="entry name" value="MFS"/>
</dbReference>
<evidence type="ECO:0000256" key="3">
    <source>
        <dbReference type="ARBA" id="ARBA00022692"/>
    </source>
</evidence>
<protein>
    <submittedName>
        <fullName evidence="8">Major Facilitator Superfamily protein</fullName>
    </submittedName>
</protein>
<sequence>MSNRLQISKQQRIGLGLVISVLFIDMLLYSLIIPVIPYFTEKFQPSSTMLGILFSSYAVALLLTTPFFGPLSDRFNPNILMLGGLVCLTVTMPLVVMSQAIWQVAGAMILVGASIGLSLSPTLSSLASIVDNEGSGSYGAAYALFNMFHAVGMIFGPLIGGVLTDVMPIPSAIIAVSIVILVFIGVLGRTLRTKKQQELRL</sequence>
<dbReference type="PANTHER" id="PTHR23506:SF23">
    <property type="entry name" value="GH10249P"/>
    <property type="match status" value="1"/>
</dbReference>
<evidence type="ECO:0000256" key="6">
    <source>
        <dbReference type="SAM" id="Phobius"/>
    </source>
</evidence>
<comment type="subcellular location">
    <subcellularLocation>
        <location evidence="1">Cell membrane</location>
        <topology evidence="1">Multi-pass membrane protein</topology>
    </subcellularLocation>
</comment>
<evidence type="ECO:0000256" key="1">
    <source>
        <dbReference type="ARBA" id="ARBA00004651"/>
    </source>
</evidence>
<dbReference type="Proteomes" id="UP000182836">
    <property type="component" value="Unassembled WGS sequence"/>
</dbReference>
<name>A0A1G8TXL5_ANEMI</name>
<dbReference type="GeneID" id="42306687"/>
<dbReference type="PROSITE" id="PS50850">
    <property type="entry name" value="MFS"/>
    <property type="match status" value="1"/>
</dbReference>
<keyword evidence="2" id="KW-0813">Transport</keyword>
<keyword evidence="5 6" id="KW-0472">Membrane</keyword>
<dbReference type="OrthoDB" id="9793283at2"/>
<reference evidence="8 9" key="1">
    <citation type="submission" date="2016-10" db="EMBL/GenBank/DDBJ databases">
        <authorList>
            <person name="de Groot N.N."/>
        </authorList>
    </citation>
    <scope>NUCLEOTIDE SEQUENCE [LARGE SCALE GENOMIC DNA]</scope>
    <source>
        <strain evidence="8 9">DSM 2895</strain>
    </source>
</reference>
<dbReference type="GO" id="GO:0022857">
    <property type="term" value="F:transmembrane transporter activity"/>
    <property type="evidence" value="ECO:0007669"/>
    <property type="project" value="InterPro"/>
</dbReference>
<evidence type="ECO:0000256" key="2">
    <source>
        <dbReference type="ARBA" id="ARBA00022448"/>
    </source>
</evidence>
<dbReference type="EMBL" id="FNED01000018">
    <property type="protein sequence ID" value="SDJ46241.1"/>
    <property type="molecule type" value="Genomic_DNA"/>
</dbReference>
<dbReference type="GO" id="GO:0005886">
    <property type="term" value="C:plasma membrane"/>
    <property type="evidence" value="ECO:0007669"/>
    <property type="project" value="UniProtKB-SubCell"/>
</dbReference>
<proteinExistence type="predicted"/>
<feature type="transmembrane region" description="Helical" evidence="6">
    <location>
        <begin position="169"/>
        <end position="191"/>
    </location>
</feature>
<dbReference type="SUPFAM" id="SSF103473">
    <property type="entry name" value="MFS general substrate transporter"/>
    <property type="match status" value="1"/>
</dbReference>
<gene>
    <name evidence="8" type="ORF">SAMN04487909_11863</name>
</gene>
<dbReference type="AlphaFoldDB" id="A0A1G8TXL5"/>
<dbReference type="PANTHER" id="PTHR23506">
    <property type="entry name" value="GH10249P"/>
    <property type="match status" value="1"/>
</dbReference>
<dbReference type="InterPro" id="IPR036259">
    <property type="entry name" value="MFS_trans_sf"/>
</dbReference>
<feature type="transmembrane region" description="Helical" evidence="6">
    <location>
        <begin position="80"/>
        <end position="102"/>
    </location>
</feature>
<evidence type="ECO:0000313" key="8">
    <source>
        <dbReference type="EMBL" id="SDJ46241.1"/>
    </source>
</evidence>